<evidence type="ECO:0000256" key="1">
    <source>
        <dbReference type="ARBA" id="ARBA00023015"/>
    </source>
</evidence>
<name>A0A9P5AWY1_9HYPO</name>
<dbReference type="PANTHER" id="PTHR47424">
    <property type="entry name" value="REGULATORY PROTEIN GAL4"/>
    <property type="match status" value="1"/>
</dbReference>
<evidence type="ECO:0000256" key="3">
    <source>
        <dbReference type="ARBA" id="ARBA00023163"/>
    </source>
</evidence>
<evidence type="ECO:0000256" key="5">
    <source>
        <dbReference type="SAM" id="MobiDB-lite"/>
    </source>
</evidence>
<proteinExistence type="predicted"/>
<comment type="caution">
    <text evidence="7">The sequence shown here is derived from an EMBL/GenBank/DDBJ whole genome shotgun (WGS) entry which is preliminary data.</text>
</comment>
<evidence type="ECO:0000313" key="8">
    <source>
        <dbReference type="Proteomes" id="UP000730481"/>
    </source>
</evidence>
<feature type="region of interest" description="Disordered" evidence="5">
    <location>
        <begin position="1"/>
        <end position="33"/>
    </location>
</feature>
<gene>
    <name evidence="7" type="ORF">FBEOM_148</name>
</gene>
<keyword evidence="8" id="KW-1185">Reference proteome</keyword>
<dbReference type="GO" id="GO:0000978">
    <property type="term" value="F:RNA polymerase II cis-regulatory region sequence-specific DNA binding"/>
    <property type="evidence" value="ECO:0007669"/>
    <property type="project" value="TreeGrafter"/>
</dbReference>
<dbReference type="EMBL" id="PVQB02000007">
    <property type="protein sequence ID" value="KAF4345857.1"/>
    <property type="molecule type" value="Genomic_DNA"/>
</dbReference>
<dbReference type="GO" id="GO:0000435">
    <property type="term" value="P:positive regulation of transcription from RNA polymerase II promoter by galactose"/>
    <property type="evidence" value="ECO:0007669"/>
    <property type="project" value="TreeGrafter"/>
</dbReference>
<organism evidence="7 8">
    <name type="scientific">Fusarium beomiforme</name>
    <dbReference type="NCBI Taxonomy" id="44412"/>
    <lineage>
        <taxon>Eukaryota</taxon>
        <taxon>Fungi</taxon>
        <taxon>Dikarya</taxon>
        <taxon>Ascomycota</taxon>
        <taxon>Pezizomycotina</taxon>
        <taxon>Sordariomycetes</taxon>
        <taxon>Hypocreomycetidae</taxon>
        <taxon>Hypocreales</taxon>
        <taxon>Nectriaceae</taxon>
        <taxon>Fusarium</taxon>
        <taxon>Fusarium burgessii species complex</taxon>
    </lineage>
</organism>
<keyword evidence="6" id="KW-1133">Transmembrane helix</keyword>
<dbReference type="InterPro" id="IPR051127">
    <property type="entry name" value="Fungal_SecMet_Regulators"/>
</dbReference>
<reference evidence="7" key="2">
    <citation type="submission" date="2020-02" db="EMBL/GenBank/DDBJ databases">
        <title>Identification and distribution of gene clusters putatively required for synthesis of sphingolipid metabolism inhibitors in phylogenetically diverse species of the filamentous fungus Fusarium.</title>
        <authorList>
            <person name="Kim H.-S."/>
            <person name="Busman M."/>
            <person name="Brown D.W."/>
            <person name="Divon H."/>
            <person name="Uhlig S."/>
            <person name="Proctor R.H."/>
        </authorList>
    </citation>
    <scope>NUCLEOTIDE SEQUENCE</scope>
    <source>
        <strain evidence="7">NRRL 25174</strain>
    </source>
</reference>
<dbReference type="GO" id="GO:0005634">
    <property type="term" value="C:nucleus"/>
    <property type="evidence" value="ECO:0007669"/>
    <property type="project" value="TreeGrafter"/>
</dbReference>
<keyword evidence="3" id="KW-0804">Transcription</keyword>
<keyword evidence="6" id="KW-0472">Membrane</keyword>
<dbReference type="AlphaFoldDB" id="A0A9P5AWY1"/>
<dbReference type="PANTHER" id="PTHR47424:SF3">
    <property type="entry name" value="REGULATORY PROTEIN GAL4"/>
    <property type="match status" value="1"/>
</dbReference>
<keyword evidence="6" id="KW-0812">Transmembrane</keyword>
<keyword evidence="4" id="KW-0539">Nucleus</keyword>
<keyword evidence="2" id="KW-0238">DNA-binding</keyword>
<feature type="transmembrane region" description="Helical" evidence="6">
    <location>
        <begin position="513"/>
        <end position="533"/>
    </location>
</feature>
<evidence type="ECO:0000256" key="2">
    <source>
        <dbReference type="ARBA" id="ARBA00023125"/>
    </source>
</evidence>
<keyword evidence="1" id="KW-0805">Transcription regulation</keyword>
<dbReference type="GO" id="GO:0000981">
    <property type="term" value="F:DNA-binding transcription factor activity, RNA polymerase II-specific"/>
    <property type="evidence" value="ECO:0007669"/>
    <property type="project" value="TreeGrafter"/>
</dbReference>
<dbReference type="OrthoDB" id="3364175at2759"/>
<dbReference type="CDD" id="cd12148">
    <property type="entry name" value="fungal_TF_MHR"/>
    <property type="match status" value="1"/>
</dbReference>
<evidence type="ECO:0000313" key="7">
    <source>
        <dbReference type="EMBL" id="KAF4345857.1"/>
    </source>
</evidence>
<evidence type="ECO:0000256" key="6">
    <source>
        <dbReference type="SAM" id="Phobius"/>
    </source>
</evidence>
<sequence length="610" mass="67953">MVINATLAASDSPGSVNRGEKRRQNDSDGEGNGRKRRRVALACIACRVRKSRVSSFAAGCTAPEFMPSNVCLIFELISVTELAPDVGFVSGWGLNAPTKPQIHSLISSLAKSVFPKSFLYPFLLNTHLDTTGRTNPCAAFTSPRSAASPEDNALPPPGTVIVNVQHQESDQQTEAGETDGMAISLVAEKDHGYFGPSSNISLMRAIFGAMARLNHPSHTESQSLSNRIQVNDANTVNIARPYPQTTVGRDQPSRREFIGYNHLPPEAETERLIQSYFSSTGTFFPYIHAQSFMETHGNGISIFAVDDSISSRDPEGNSDIYIPWTRRECGTFNWLAFERSFSSLAPDRKRNENPNVVWVCRAGPKLKTLYKILGNIIGDLYGNNLRCDELSDVEMVTRIFQLQQELDEWHRSLPSELSLITSSLIAETPLEESPMQRLRIILTLRYLNTQLLLQRPPLSKLLQTASDQAQRQNPFDQVQEKLVEECAQSAEEIISIIHAILTTREQGRSLLGAWWFTIYYIFNAGLVIFGSLVPSSKAETNVDTSSKMWRGKQCLRDGNTAWSDMQEMALPGIDTSEVVDLEFLMKMPLMQSNDDFGNDIQLALFPTDIF</sequence>
<protein>
    <submittedName>
        <fullName evidence="7">Activator of stress s 1</fullName>
    </submittedName>
</protein>
<accession>A0A9P5AWY1</accession>
<dbReference type="Proteomes" id="UP000730481">
    <property type="component" value="Unassembled WGS sequence"/>
</dbReference>
<evidence type="ECO:0000256" key="4">
    <source>
        <dbReference type="ARBA" id="ARBA00023242"/>
    </source>
</evidence>
<reference evidence="7" key="1">
    <citation type="journal article" date="2017" name="Mycologia">
        <title>Fusarium algeriense, sp. nov., a novel toxigenic crown rot pathogen of durum wheat from Algeria is nested in the Fusarium burgessii species complex.</title>
        <authorList>
            <person name="Laraba I."/>
            <person name="Keddad A."/>
            <person name="Boureghda H."/>
            <person name="Abdallah N."/>
            <person name="Vaughan M.M."/>
            <person name="Proctor R.H."/>
            <person name="Busman M."/>
            <person name="O'Donnell K."/>
        </authorList>
    </citation>
    <scope>NUCLEOTIDE SEQUENCE</scope>
    <source>
        <strain evidence="7">NRRL 25174</strain>
    </source>
</reference>